<sequence length="122" mass="13176">MSNSGSTFLGILAGGAIGVTLGLLFAPDKGVKTRQKVIDEALSAKQKLSDTANDLKDKIESEAVHKKESLEDQLDAIMANASYKADDLIVGLEKKLALLKERNKMFQEETIKSKSNNKAPLS</sequence>
<feature type="transmembrane region" description="Helical" evidence="1">
    <location>
        <begin position="6"/>
        <end position="26"/>
    </location>
</feature>
<evidence type="ECO:0000256" key="1">
    <source>
        <dbReference type="SAM" id="Phobius"/>
    </source>
</evidence>
<protein>
    <recommendedName>
        <fullName evidence="4">YtxH domain-containing protein</fullName>
    </recommendedName>
</protein>
<evidence type="ECO:0008006" key="4">
    <source>
        <dbReference type="Google" id="ProtNLM"/>
    </source>
</evidence>
<dbReference type="Pfam" id="PF12732">
    <property type="entry name" value="YtxH"/>
    <property type="match status" value="1"/>
</dbReference>
<accession>A0A918V670</accession>
<comment type="caution">
    <text evidence="2">The sequence shown here is derived from an EMBL/GenBank/DDBJ whole genome shotgun (WGS) entry which is preliminary data.</text>
</comment>
<dbReference type="EMBL" id="BMWZ01000002">
    <property type="protein sequence ID" value="GGZ75221.1"/>
    <property type="molecule type" value="Genomic_DNA"/>
</dbReference>
<dbReference type="RefSeq" id="WP_189359763.1">
    <property type="nucleotide sequence ID" value="NZ_BMWZ01000002.1"/>
</dbReference>
<reference evidence="2" key="1">
    <citation type="journal article" date="2014" name="Int. J. Syst. Evol. Microbiol.">
        <title>Complete genome sequence of Corynebacterium casei LMG S-19264T (=DSM 44701T), isolated from a smear-ripened cheese.</title>
        <authorList>
            <consortium name="US DOE Joint Genome Institute (JGI-PGF)"/>
            <person name="Walter F."/>
            <person name="Albersmeier A."/>
            <person name="Kalinowski J."/>
            <person name="Ruckert C."/>
        </authorList>
    </citation>
    <scope>NUCLEOTIDE SEQUENCE</scope>
    <source>
        <strain evidence="2">KCTC 12710</strain>
    </source>
</reference>
<dbReference type="Proteomes" id="UP000636004">
    <property type="component" value="Unassembled WGS sequence"/>
</dbReference>
<organism evidence="2 3">
    <name type="scientific">Algibacter mikhailovii</name>
    <dbReference type="NCBI Taxonomy" id="425498"/>
    <lineage>
        <taxon>Bacteria</taxon>
        <taxon>Pseudomonadati</taxon>
        <taxon>Bacteroidota</taxon>
        <taxon>Flavobacteriia</taxon>
        <taxon>Flavobacteriales</taxon>
        <taxon>Flavobacteriaceae</taxon>
        <taxon>Algibacter</taxon>
    </lineage>
</organism>
<name>A0A918V670_9FLAO</name>
<dbReference type="InterPro" id="IPR052928">
    <property type="entry name" value="Desiccation-related_membrane"/>
</dbReference>
<dbReference type="InterPro" id="IPR024623">
    <property type="entry name" value="YtxH"/>
</dbReference>
<evidence type="ECO:0000313" key="2">
    <source>
        <dbReference type="EMBL" id="GGZ75221.1"/>
    </source>
</evidence>
<evidence type="ECO:0000313" key="3">
    <source>
        <dbReference type="Proteomes" id="UP000636004"/>
    </source>
</evidence>
<dbReference type="PANTHER" id="PTHR35792">
    <property type="entry name" value="GENERAL STRESS PROTEIN"/>
    <property type="match status" value="1"/>
</dbReference>
<reference evidence="2" key="2">
    <citation type="submission" date="2020-09" db="EMBL/GenBank/DDBJ databases">
        <authorList>
            <person name="Sun Q."/>
            <person name="Kim S."/>
        </authorList>
    </citation>
    <scope>NUCLEOTIDE SEQUENCE</scope>
    <source>
        <strain evidence="2">KCTC 12710</strain>
    </source>
</reference>
<dbReference type="AlphaFoldDB" id="A0A918V670"/>
<keyword evidence="1" id="KW-0472">Membrane</keyword>
<keyword evidence="1" id="KW-1133">Transmembrane helix</keyword>
<keyword evidence="1" id="KW-0812">Transmembrane</keyword>
<gene>
    <name evidence="2" type="ORF">GCM10007028_10870</name>
</gene>
<dbReference type="PANTHER" id="PTHR35792:SF2">
    <property type="entry name" value="GENERAL STRESS PROTEIN"/>
    <property type="match status" value="1"/>
</dbReference>
<proteinExistence type="predicted"/>
<keyword evidence="3" id="KW-1185">Reference proteome</keyword>